<proteinExistence type="predicted"/>
<dbReference type="InterPro" id="IPR039771">
    <property type="entry name" value="Csl4"/>
</dbReference>
<keyword evidence="2" id="KW-0271">Exosome</keyword>
<evidence type="ECO:0000256" key="1">
    <source>
        <dbReference type="ARBA" id="ARBA00004604"/>
    </source>
</evidence>
<dbReference type="SUPFAM" id="SSF50249">
    <property type="entry name" value="Nucleic acid-binding proteins"/>
    <property type="match status" value="1"/>
</dbReference>
<evidence type="ECO:0000313" key="4">
    <source>
        <dbReference type="Proteomes" id="UP001071777"/>
    </source>
</evidence>
<dbReference type="PANTHER" id="PTHR12686">
    <property type="entry name" value="3'-5' EXORIBONUCLEASE CSL4-RELATED"/>
    <property type="match status" value="1"/>
</dbReference>
<sequence>MKEEAQMVLVPGQPIRRISEAKEPLGGAYRDEHGDMYASLLCREDQIGSIQVANAEGGKVIGVVTRVIPRKGVEVRLLDRSGRGYRNDVEGVTGLIRPTDIGCWNMNSNADPNVTYASSSAGGSSEKNSTGLSNEHLESQMFYWMNDCYRPGDIVRCSIVSVATQILLSSNSQDLGCISSPCNSCKLGLAYPISYNAVLCKKCGATMLKKTAKPVLDSEDGELMD</sequence>
<name>A0ABQ8P8Z4_9CRYT</name>
<dbReference type="InterPro" id="IPR012340">
    <property type="entry name" value="NA-bd_OB-fold"/>
</dbReference>
<comment type="caution">
    <text evidence="3">The sequence shown here is derived from an EMBL/GenBank/DDBJ whole genome shotgun (WGS) entry which is preliminary data.</text>
</comment>
<dbReference type="EMBL" id="JAPCXB010000040">
    <property type="protein sequence ID" value="KAJ1612870.1"/>
    <property type="molecule type" value="Genomic_DNA"/>
</dbReference>
<dbReference type="Gene3D" id="2.40.50.140">
    <property type="entry name" value="Nucleic acid-binding proteins"/>
    <property type="match status" value="1"/>
</dbReference>
<accession>A0ABQ8P8Z4</accession>
<gene>
    <name evidence="3" type="ORF">OJ252_1111</name>
</gene>
<comment type="subcellular location">
    <subcellularLocation>
        <location evidence="1">Nucleus</location>
        <location evidence="1">Nucleolus</location>
    </subcellularLocation>
</comment>
<evidence type="ECO:0000313" key="3">
    <source>
        <dbReference type="EMBL" id="KAJ1612870.1"/>
    </source>
</evidence>
<dbReference type="PANTHER" id="PTHR12686:SF8">
    <property type="entry name" value="EXOSOME COMPLEX COMPONENT CSL4"/>
    <property type="match status" value="1"/>
</dbReference>
<organism evidence="3 4">
    <name type="scientific">Cryptosporidium canis</name>
    <dbReference type="NCBI Taxonomy" id="195482"/>
    <lineage>
        <taxon>Eukaryota</taxon>
        <taxon>Sar</taxon>
        <taxon>Alveolata</taxon>
        <taxon>Apicomplexa</taxon>
        <taxon>Conoidasida</taxon>
        <taxon>Coccidia</taxon>
        <taxon>Eucoccidiorida</taxon>
        <taxon>Eimeriorina</taxon>
        <taxon>Cryptosporidiidae</taxon>
        <taxon>Cryptosporidium</taxon>
    </lineage>
</organism>
<keyword evidence="4" id="KW-1185">Reference proteome</keyword>
<reference evidence="3" key="1">
    <citation type="submission" date="2022-10" db="EMBL/GenBank/DDBJ databases">
        <title>Adaptive evolution leads to modifications in subtelomeric GC content in a zoonotic Cryptosporidium species.</title>
        <authorList>
            <person name="Li J."/>
            <person name="Feng Y."/>
            <person name="Xiao L."/>
        </authorList>
    </citation>
    <scope>NUCLEOTIDE SEQUENCE</scope>
    <source>
        <strain evidence="3">25894</strain>
    </source>
</reference>
<protein>
    <submittedName>
        <fullName evidence="3">Exosomal 3'-5' exoribonuclease-like protein</fullName>
    </submittedName>
</protein>
<evidence type="ECO:0000256" key="2">
    <source>
        <dbReference type="ARBA" id="ARBA00022835"/>
    </source>
</evidence>
<dbReference type="Proteomes" id="UP001071777">
    <property type="component" value="Unassembled WGS sequence"/>
</dbReference>